<evidence type="ECO:0000256" key="5">
    <source>
        <dbReference type="PIRSR" id="PIRSR604294-1"/>
    </source>
</evidence>
<accession>A0A7U2ERW9</accession>
<gene>
    <name evidence="6" type="ORF">JI435_020650</name>
</gene>
<reference evidence="7" key="1">
    <citation type="journal article" date="2021" name="BMC Genomics">
        <title>Chromosome-level genome assembly and manually-curated proteome of model necrotroph Parastagonospora nodorum Sn15 reveals a genome-wide trove of candidate effector homologs, and redundancy of virulence-related functions within an accessory chromosome.</title>
        <authorList>
            <person name="Bertazzoni S."/>
            <person name="Jones D.A.B."/>
            <person name="Phan H.T."/>
            <person name="Tan K.-C."/>
            <person name="Hane J.K."/>
        </authorList>
    </citation>
    <scope>NUCLEOTIDE SEQUENCE [LARGE SCALE GENOMIC DNA]</scope>
    <source>
        <strain evidence="7">SN15 / ATCC MYA-4574 / FGSC 10173)</strain>
    </source>
</reference>
<dbReference type="GO" id="GO:0046872">
    <property type="term" value="F:metal ion binding"/>
    <property type="evidence" value="ECO:0007669"/>
    <property type="project" value="UniProtKB-KW"/>
</dbReference>
<keyword evidence="4 5" id="KW-0408">Iron</keyword>
<feature type="binding site" evidence="5">
    <location>
        <position position="259"/>
    </location>
    <ligand>
        <name>Fe cation</name>
        <dbReference type="ChEBI" id="CHEBI:24875"/>
        <note>catalytic</note>
    </ligand>
</feature>
<dbReference type="AlphaFoldDB" id="A0A7U2ERW9"/>
<keyword evidence="2 5" id="KW-0479">Metal-binding</keyword>
<keyword evidence="3" id="KW-0560">Oxidoreductase</keyword>
<dbReference type="KEGG" id="pno:SNOG_02065"/>
<dbReference type="Pfam" id="PF03055">
    <property type="entry name" value="RPE65"/>
    <property type="match status" value="1"/>
</dbReference>
<organism evidence="6 7">
    <name type="scientific">Phaeosphaeria nodorum (strain SN15 / ATCC MYA-4574 / FGSC 10173)</name>
    <name type="common">Glume blotch fungus</name>
    <name type="synonym">Parastagonospora nodorum</name>
    <dbReference type="NCBI Taxonomy" id="321614"/>
    <lineage>
        <taxon>Eukaryota</taxon>
        <taxon>Fungi</taxon>
        <taxon>Dikarya</taxon>
        <taxon>Ascomycota</taxon>
        <taxon>Pezizomycotina</taxon>
        <taxon>Dothideomycetes</taxon>
        <taxon>Pleosporomycetidae</taxon>
        <taxon>Pleosporales</taxon>
        <taxon>Pleosporineae</taxon>
        <taxon>Phaeosphaeriaceae</taxon>
        <taxon>Parastagonospora</taxon>
    </lineage>
</organism>
<dbReference type="Proteomes" id="UP000663193">
    <property type="component" value="Chromosome 2"/>
</dbReference>
<feature type="binding site" evidence="5">
    <location>
        <position position="329"/>
    </location>
    <ligand>
        <name>Fe cation</name>
        <dbReference type="ChEBI" id="CHEBI:24875"/>
        <note>catalytic</note>
    </ligand>
</feature>
<keyword evidence="7" id="KW-1185">Reference proteome</keyword>
<evidence type="ECO:0000313" key="7">
    <source>
        <dbReference type="Proteomes" id="UP000663193"/>
    </source>
</evidence>
<dbReference type="VEuPathDB" id="FungiDB:JI435_020650"/>
<feature type="binding site" evidence="5">
    <location>
        <position position="531"/>
    </location>
    <ligand>
        <name>Fe cation</name>
        <dbReference type="ChEBI" id="CHEBI:24875"/>
        <note>catalytic</note>
    </ligand>
</feature>
<evidence type="ECO:0000313" key="6">
    <source>
        <dbReference type="EMBL" id="QRC91883.1"/>
    </source>
</evidence>
<dbReference type="RefSeq" id="XP_001792684.1">
    <property type="nucleotide sequence ID" value="XM_001792632.1"/>
</dbReference>
<evidence type="ECO:0000256" key="4">
    <source>
        <dbReference type="ARBA" id="ARBA00023004"/>
    </source>
</evidence>
<evidence type="ECO:0000256" key="3">
    <source>
        <dbReference type="ARBA" id="ARBA00023002"/>
    </source>
</evidence>
<comment type="cofactor">
    <cofactor evidence="5">
        <name>Fe(2+)</name>
        <dbReference type="ChEBI" id="CHEBI:29033"/>
    </cofactor>
    <text evidence="5">Binds 1 Fe(2+) ion per subunit.</text>
</comment>
<evidence type="ECO:0000256" key="1">
    <source>
        <dbReference type="ARBA" id="ARBA00006787"/>
    </source>
</evidence>
<sequence length="545" mass="60614">MTVQEVIWPNDAGFDTSYEELEPVELAVKGEIPSFAAGVLYRTGPQGYKATTDDGKIWAAKHWFDGFSCVHRFQIDFPEPNGPAKVQYRSRRNCDKYLEMVRKTGRVDGFTFASKRDPCESFFKKVMGMFVKSPSTQNVGVTLSINMPGGYTASSEKSGVNGHTNSLQALHAKTDSSVFKKIDPETLEPQGIASQQSLHPQLNGEYSAAHAKSDPVTGDIFNFNLKLGRPSIYRVFGTSASTGETTVLATFEGTAAYIHSLFLTENYVVLCVWNSHVAWYGIPLLYHKNVVDATAPFDPNSKASWYVVDRKHGKGLVATYESDPFFCFHSVNAWEEPNSTDPSKTDIITELSMFENTDVIERFYYDNLVSSIANPEYAGNKRLSCLPMQAQFRLASIESGASASTPMPAELLFQADKMISMELPTINPRYLTRRHRFSYGCVDRLKSSFMDGIVKFDNTTQKSIFWEEEGHTPGEAIFIADPNGTAEDDGVLLTVVLDGHIDKSYLLVLNAKDLKELGRAEMLGPMAFGFHGAYKGAERRYDGDI</sequence>
<dbReference type="EMBL" id="CP069024">
    <property type="protein sequence ID" value="QRC91883.1"/>
    <property type="molecule type" value="Genomic_DNA"/>
</dbReference>
<feature type="binding site" evidence="5">
    <location>
        <position position="210"/>
    </location>
    <ligand>
        <name>Fe cation</name>
        <dbReference type="ChEBI" id="CHEBI:24875"/>
        <note>catalytic</note>
    </ligand>
</feature>
<protein>
    <submittedName>
        <fullName evidence="6">Uncharacterized protein</fullName>
    </submittedName>
</protein>
<dbReference type="PANTHER" id="PTHR10543">
    <property type="entry name" value="BETA-CAROTENE DIOXYGENASE"/>
    <property type="match status" value="1"/>
</dbReference>
<proteinExistence type="inferred from homology"/>
<dbReference type="OMA" id="SCMAFHR"/>
<name>A0A7U2ERW9_PHANO</name>
<dbReference type="PANTHER" id="PTHR10543:SF24">
    <property type="entry name" value="CAROTENOID ISOMEROOXYGENASE"/>
    <property type="match status" value="1"/>
</dbReference>
<comment type="similarity">
    <text evidence="1">Belongs to the carotenoid oxygenase family.</text>
</comment>
<dbReference type="OrthoDB" id="407010at2759"/>
<dbReference type="InterPro" id="IPR004294">
    <property type="entry name" value="Carotenoid_Oase"/>
</dbReference>
<dbReference type="GO" id="GO:0016702">
    <property type="term" value="F:oxidoreductase activity, acting on single donors with incorporation of molecular oxygen, incorporation of two atoms of oxygen"/>
    <property type="evidence" value="ECO:0007669"/>
    <property type="project" value="InterPro"/>
</dbReference>
<evidence type="ECO:0000256" key="2">
    <source>
        <dbReference type="ARBA" id="ARBA00022723"/>
    </source>
</evidence>